<dbReference type="eggNOG" id="arCOG05048">
    <property type="taxonomic scope" value="Archaea"/>
</dbReference>
<dbReference type="HOGENOM" id="CLU_1173390_0_0_2"/>
<accession>F0TBG8</accession>
<dbReference type="GeneID" id="10278478"/>
<dbReference type="EMBL" id="CP002551">
    <property type="protein sequence ID" value="ADZ10237.1"/>
    <property type="molecule type" value="Genomic_DNA"/>
</dbReference>
<dbReference type="KEGG" id="mel:Metbo_2018"/>
<keyword evidence="4" id="KW-1185">Reference proteome</keyword>
<feature type="transmembrane region" description="Helical" evidence="2">
    <location>
        <begin position="116"/>
        <end position="135"/>
    </location>
</feature>
<dbReference type="Proteomes" id="UP000007490">
    <property type="component" value="Chromosome"/>
</dbReference>
<sequence length="228" mass="24740" precursor="true">MKQQLYNILKNKKVVNAALTVPAIAVATMSGSCAAGCPYGLVNDPYPGQCPRYTDLNGDGICDLSQTITSTTTNSGTTDSSSSTNNSSDDSNSTVNLDSNNGGDGTTFSDGADFNVIPLSLIIIGIYLFTHFLFSRGILSQKKHRRIWNLFLTAGFVGTGFTGALLLLLINLGIKTALNPSIDYWHAEISILMVIAVLIHMHIYRKPLKRMFKIFGSMQKPKKVKPSK</sequence>
<feature type="region of interest" description="Disordered" evidence="1">
    <location>
        <begin position="71"/>
        <end position="100"/>
    </location>
</feature>
<evidence type="ECO:0000313" key="4">
    <source>
        <dbReference type="Proteomes" id="UP000007490"/>
    </source>
</evidence>
<organism evidence="3 4">
    <name type="scientific">Methanobacterium lacus (strain AL-21)</name>
    <dbReference type="NCBI Taxonomy" id="877455"/>
    <lineage>
        <taxon>Archaea</taxon>
        <taxon>Methanobacteriati</taxon>
        <taxon>Methanobacteriota</taxon>
        <taxon>Methanomada group</taxon>
        <taxon>Methanobacteria</taxon>
        <taxon>Methanobacteriales</taxon>
        <taxon>Methanobacteriaceae</taxon>
        <taxon>Methanobacterium</taxon>
    </lineage>
</organism>
<proteinExistence type="predicted"/>
<reference evidence="3 4" key="2">
    <citation type="journal article" date="2014" name="Int. J. Syst. Evol. Microbiol.">
        <title>Methanobacterium paludis sp. nov. and a novel strain of Methanobacterium lacus isolated from northern peatlands.</title>
        <authorList>
            <person name="Cadillo-Quiroz H."/>
            <person name="Brauer S.L."/>
            <person name="Goodson N."/>
            <person name="Yavitt J.B."/>
            <person name="Zinder S.H."/>
        </authorList>
    </citation>
    <scope>NUCLEOTIDE SEQUENCE [LARGE SCALE GENOMIC DNA]</scope>
    <source>
        <strain evidence="3 4">AL-21</strain>
    </source>
</reference>
<dbReference type="PROSITE" id="PS51257">
    <property type="entry name" value="PROKAR_LIPOPROTEIN"/>
    <property type="match status" value="1"/>
</dbReference>
<feature type="transmembrane region" description="Helical" evidence="2">
    <location>
        <begin position="184"/>
        <end position="204"/>
    </location>
</feature>
<evidence type="ECO:0000256" key="1">
    <source>
        <dbReference type="SAM" id="MobiDB-lite"/>
    </source>
</evidence>
<evidence type="ECO:0008006" key="5">
    <source>
        <dbReference type="Google" id="ProtNLM"/>
    </source>
</evidence>
<protein>
    <recommendedName>
        <fullName evidence="5">DUF4405 domain-containing protein</fullName>
    </recommendedName>
</protein>
<dbReference type="STRING" id="877455.Metbo_2018"/>
<reference evidence="4" key="1">
    <citation type="submission" date="2011-02" db="EMBL/GenBank/DDBJ databases">
        <title>Complete sequence of Methanobacterium sp. AL-21.</title>
        <authorList>
            <consortium name="US DOE Joint Genome Institute"/>
            <person name="Lucas S."/>
            <person name="Copeland A."/>
            <person name="Lapidus A."/>
            <person name="Cheng J.-F."/>
            <person name="Goodwin L."/>
            <person name="Pitluck S."/>
            <person name="Chertkov O."/>
            <person name="Detter J.C."/>
            <person name="Han C."/>
            <person name="Tapia R."/>
            <person name="Land M."/>
            <person name="Hauser L."/>
            <person name="Kyrpides N."/>
            <person name="Ivanova N."/>
            <person name="Mikhailova N."/>
            <person name="Pagani I."/>
            <person name="Cadillo-Quiroz H."/>
            <person name="Imachi H."/>
            <person name="Zinder S."/>
            <person name="Liu W."/>
            <person name="Woyke T."/>
        </authorList>
    </citation>
    <scope>NUCLEOTIDE SEQUENCE [LARGE SCALE GENOMIC DNA]</scope>
    <source>
        <strain evidence="4">AL-21</strain>
    </source>
</reference>
<dbReference type="AlphaFoldDB" id="F0TBG8"/>
<evidence type="ECO:0000313" key="3">
    <source>
        <dbReference type="EMBL" id="ADZ10237.1"/>
    </source>
</evidence>
<dbReference type="RefSeq" id="WP_013645588.1">
    <property type="nucleotide sequence ID" value="NC_015216.1"/>
</dbReference>
<evidence type="ECO:0000256" key="2">
    <source>
        <dbReference type="SAM" id="Phobius"/>
    </source>
</evidence>
<name>F0TBG8_METLA</name>
<keyword evidence="2" id="KW-1133">Transmembrane helix</keyword>
<feature type="transmembrane region" description="Helical" evidence="2">
    <location>
        <begin position="147"/>
        <end position="172"/>
    </location>
</feature>
<gene>
    <name evidence="3" type="ordered locus">Metbo_2018</name>
</gene>
<keyword evidence="2" id="KW-0812">Transmembrane</keyword>
<keyword evidence="2" id="KW-0472">Membrane</keyword>